<dbReference type="GO" id="GO:0003677">
    <property type="term" value="F:DNA binding"/>
    <property type="evidence" value="ECO:0007669"/>
    <property type="project" value="InterPro"/>
</dbReference>
<dbReference type="PROSITE" id="PS51898">
    <property type="entry name" value="TYR_RECOMBINASE"/>
    <property type="match status" value="1"/>
</dbReference>
<evidence type="ECO:0000313" key="3">
    <source>
        <dbReference type="EMBL" id="RAO34481.1"/>
    </source>
</evidence>
<proteinExistence type="predicted"/>
<gene>
    <name evidence="3" type="ORF">PSN13_03348</name>
</gene>
<keyword evidence="1" id="KW-0233">DNA recombination</keyword>
<accession>A0A328NS77</accession>
<evidence type="ECO:0000256" key="1">
    <source>
        <dbReference type="ARBA" id="ARBA00023172"/>
    </source>
</evidence>
<dbReference type="InterPro" id="IPR011010">
    <property type="entry name" value="DNA_brk_join_enz"/>
</dbReference>
<comment type="caution">
    <text evidence="3">The sequence shown here is derived from an EMBL/GenBank/DDBJ whole genome shotgun (WGS) entry which is preliminary data.</text>
</comment>
<evidence type="ECO:0000313" key="4">
    <source>
        <dbReference type="Proteomes" id="UP000249419"/>
    </source>
</evidence>
<dbReference type="Proteomes" id="UP000249419">
    <property type="component" value="Unassembled WGS sequence"/>
</dbReference>
<organism evidence="3 4">
    <name type="scientific">Micromonospora saelicesensis</name>
    <dbReference type="NCBI Taxonomy" id="285676"/>
    <lineage>
        <taxon>Bacteria</taxon>
        <taxon>Bacillati</taxon>
        <taxon>Actinomycetota</taxon>
        <taxon>Actinomycetes</taxon>
        <taxon>Micromonosporales</taxon>
        <taxon>Micromonosporaceae</taxon>
        <taxon>Micromonospora</taxon>
    </lineage>
</organism>
<dbReference type="GO" id="GO:0006310">
    <property type="term" value="P:DNA recombination"/>
    <property type="evidence" value="ECO:0007669"/>
    <property type="project" value="UniProtKB-KW"/>
</dbReference>
<dbReference type="GO" id="GO:0015074">
    <property type="term" value="P:DNA integration"/>
    <property type="evidence" value="ECO:0007669"/>
    <property type="project" value="InterPro"/>
</dbReference>
<dbReference type="SUPFAM" id="SSF56349">
    <property type="entry name" value="DNA breaking-rejoining enzymes"/>
    <property type="match status" value="1"/>
</dbReference>
<dbReference type="EMBL" id="PYAG01000012">
    <property type="protein sequence ID" value="RAO34481.1"/>
    <property type="molecule type" value="Genomic_DNA"/>
</dbReference>
<sequence length="96" mass="10636">MHILRHTYASVLLDAGESIKALSTYLGHADPGFTLRTYTHLLPTSEDRTRRAIDTAFGEDQAAKDGPEAVDGLIKVQRPSKRPQVQVRAPAPVTWR</sequence>
<reference evidence="3 4" key="1">
    <citation type="submission" date="2018-03" db="EMBL/GenBank/DDBJ databases">
        <title>Defining the species Micromonospora saelicesensis and Micromonospora noduli under the framework of genomics.</title>
        <authorList>
            <person name="Riesco R."/>
            <person name="Trujillo M.E."/>
        </authorList>
    </citation>
    <scope>NUCLEOTIDE SEQUENCE [LARGE SCALE GENOMIC DNA]</scope>
    <source>
        <strain evidence="3 4">PSN13</strain>
    </source>
</reference>
<protein>
    <recommendedName>
        <fullName evidence="2">Tyr recombinase domain-containing protein</fullName>
    </recommendedName>
</protein>
<dbReference type="InterPro" id="IPR013762">
    <property type="entry name" value="Integrase-like_cat_sf"/>
</dbReference>
<name>A0A328NS77_9ACTN</name>
<dbReference type="Gene3D" id="1.10.443.10">
    <property type="entry name" value="Intergrase catalytic core"/>
    <property type="match status" value="1"/>
</dbReference>
<evidence type="ECO:0000259" key="2">
    <source>
        <dbReference type="PROSITE" id="PS51898"/>
    </source>
</evidence>
<feature type="domain" description="Tyr recombinase" evidence="2">
    <location>
        <begin position="1"/>
        <end position="54"/>
    </location>
</feature>
<dbReference type="InterPro" id="IPR002104">
    <property type="entry name" value="Integrase_catalytic"/>
</dbReference>
<dbReference type="Pfam" id="PF00589">
    <property type="entry name" value="Phage_integrase"/>
    <property type="match status" value="1"/>
</dbReference>
<dbReference type="AlphaFoldDB" id="A0A328NS77"/>